<protein>
    <recommendedName>
        <fullName evidence="2">C2 domain-containing protein</fullName>
    </recommendedName>
</protein>
<feature type="compositionally biased region" description="Low complexity" evidence="1">
    <location>
        <begin position="174"/>
        <end position="185"/>
    </location>
</feature>
<proteinExistence type="predicted"/>
<accession>A0A913YWH7</accession>
<reference evidence="3" key="1">
    <citation type="submission" date="2022-11" db="UniProtKB">
        <authorList>
            <consortium name="EnsemblMetazoa"/>
        </authorList>
    </citation>
    <scope>IDENTIFICATION</scope>
</reference>
<feature type="domain" description="C2" evidence="2">
    <location>
        <begin position="333"/>
        <end position="469"/>
    </location>
</feature>
<dbReference type="InterPro" id="IPR043541">
    <property type="entry name" value="SYT14/14L/16"/>
</dbReference>
<evidence type="ECO:0000313" key="3">
    <source>
        <dbReference type="EnsemblMetazoa" id="XP_028518857.1"/>
    </source>
</evidence>
<keyword evidence="4" id="KW-1185">Reference proteome</keyword>
<feature type="compositionally biased region" description="Basic and acidic residues" evidence="1">
    <location>
        <begin position="47"/>
        <end position="61"/>
    </location>
</feature>
<dbReference type="KEGG" id="epa:110251812"/>
<dbReference type="AlphaFoldDB" id="A0A913YWH7"/>
<evidence type="ECO:0000256" key="1">
    <source>
        <dbReference type="SAM" id="MobiDB-lite"/>
    </source>
</evidence>
<dbReference type="InterPro" id="IPR000008">
    <property type="entry name" value="C2_dom"/>
</dbReference>
<dbReference type="RefSeq" id="XP_028518857.1">
    <property type="nucleotide sequence ID" value="XM_028663056.1"/>
</dbReference>
<dbReference type="Gene3D" id="2.60.40.150">
    <property type="entry name" value="C2 domain"/>
    <property type="match status" value="1"/>
</dbReference>
<sequence>MDLTAKIGGFFRSIINPEGEGPLTQGNVVLSSPNATDSATPSEAEQLNDRDEFYDDQRDGSEFSGGGISRDRQGTFPVSKRNELASKLQVPRSPQFRRRFTVATSPNLGASSSSLPNGRSTSHRASTRSAGETYSDDETILSRSSRRHEMIGGSLRGRHPESPSRSQTPTRHFSSSSSASESTSESHIRGVGKLIVVLDFTMHTSKLSVTIAKMEFPPYQQRDTSLLEVSVMLLPGKRQSFRAKPKDFHDPVAIYLYPRDKVKDMSLRFRLYEHGAMGARHLLGEGTLRLKNVNLDSEMVPVPVDLQPPGSYVPEGASGAIMYEGELAISEEDRPEILISLEYRRLTGKLLLEVIKTRNLGMLTDSKAKEMFVSVRLIGNNGDLISKGRTTPRRHMVDPEYNEMFLFHVPEQELNSVTVLITVTSVSKTLGRKLKIGQLALGQNFSSEEELKHWYEMTRSKEKSIVRWHRINEVT</sequence>
<dbReference type="PANTHER" id="PTHR46129:SF2">
    <property type="entry name" value="SYNAPTOTAGMIN 14, ISOFORM D"/>
    <property type="match status" value="1"/>
</dbReference>
<dbReference type="OrthoDB" id="5971102at2759"/>
<dbReference type="EnsemblMetazoa" id="XM_028663056.1">
    <property type="protein sequence ID" value="XP_028518857.1"/>
    <property type="gene ID" value="LOC110251812"/>
</dbReference>
<dbReference type="Proteomes" id="UP000887567">
    <property type="component" value="Unplaced"/>
</dbReference>
<dbReference type="SMART" id="SM00239">
    <property type="entry name" value="C2"/>
    <property type="match status" value="1"/>
</dbReference>
<feature type="compositionally biased region" description="Polar residues" evidence="1">
    <location>
        <begin position="24"/>
        <end position="45"/>
    </location>
</feature>
<evidence type="ECO:0000313" key="4">
    <source>
        <dbReference type="Proteomes" id="UP000887567"/>
    </source>
</evidence>
<dbReference type="GO" id="GO:0005543">
    <property type="term" value="F:phospholipid binding"/>
    <property type="evidence" value="ECO:0007669"/>
    <property type="project" value="TreeGrafter"/>
</dbReference>
<feature type="compositionally biased region" description="Polar residues" evidence="1">
    <location>
        <begin position="102"/>
        <end position="118"/>
    </location>
</feature>
<dbReference type="InterPro" id="IPR035892">
    <property type="entry name" value="C2_domain_sf"/>
</dbReference>
<dbReference type="RefSeq" id="XP_020914217.1">
    <property type="nucleotide sequence ID" value="XM_021058558.2"/>
</dbReference>
<organism evidence="3 4">
    <name type="scientific">Exaiptasia diaphana</name>
    <name type="common">Tropical sea anemone</name>
    <name type="synonym">Aiptasia pulchella</name>
    <dbReference type="NCBI Taxonomy" id="2652724"/>
    <lineage>
        <taxon>Eukaryota</taxon>
        <taxon>Metazoa</taxon>
        <taxon>Cnidaria</taxon>
        <taxon>Anthozoa</taxon>
        <taxon>Hexacorallia</taxon>
        <taxon>Actiniaria</taxon>
        <taxon>Aiptasiidae</taxon>
        <taxon>Exaiptasia</taxon>
    </lineage>
</organism>
<dbReference type="GeneID" id="110251812"/>
<name>A0A913YWH7_EXADI</name>
<dbReference type="EnsemblMetazoa" id="XM_028663055.1">
    <property type="protein sequence ID" value="XP_028518856.1"/>
    <property type="gene ID" value="LOC110251812"/>
</dbReference>
<feature type="compositionally biased region" description="Polar residues" evidence="1">
    <location>
        <begin position="163"/>
        <end position="173"/>
    </location>
</feature>
<dbReference type="PROSITE" id="PS50004">
    <property type="entry name" value="C2"/>
    <property type="match status" value="1"/>
</dbReference>
<dbReference type="RefSeq" id="XP_028518856.1">
    <property type="nucleotide sequence ID" value="XM_028663055.1"/>
</dbReference>
<dbReference type="Pfam" id="PF00168">
    <property type="entry name" value="C2"/>
    <property type="match status" value="1"/>
</dbReference>
<evidence type="ECO:0000259" key="2">
    <source>
        <dbReference type="PROSITE" id="PS50004"/>
    </source>
</evidence>
<dbReference type="PANTHER" id="PTHR46129">
    <property type="entry name" value="SYNAPTOTAGMIN 14, ISOFORM D"/>
    <property type="match status" value="1"/>
</dbReference>
<feature type="region of interest" description="Disordered" evidence="1">
    <location>
        <begin position="16"/>
        <end position="185"/>
    </location>
</feature>
<dbReference type="EnsemblMetazoa" id="XM_021058558.2">
    <property type="protein sequence ID" value="XP_020914217.1"/>
    <property type="gene ID" value="LOC110251812"/>
</dbReference>
<dbReference type="SUPFAM" id="SSF49562">
    <property type="entry name" value="C2 domain (Calcium/lipid-binding domain, CaLB)"/>
    <property type="match status" value="2"/>
</dbReference>